<dbReference type="SUPFAM" id="SSF51182">
    <property type="entry name" value="RmlC-like cupins"/>
    <property type="match status" value="1"/>
</dbReference>
<accession>A0A2T2XH39</accession>
<dbReference type="EMBL" id="PXYW01000016">
    <property type="protein sequence ID" value="PSR33813.1"/>
    <property type="molecule type" value="Genomic_DNA"/>
</dbReference>
<feature type="domain" description="Cupin type-2" evidence="1">
    <location>
        <begin position="70"/>
        <end position="141"/>
    </location>
</feature>
<evidence type="ECO:0000313" key="3">
    <source>
        <dbReference type="Proteomes" id="UP000242972"/>
    </source>
</evidence>
<reference evidence="2 3" key="1">
    <citation type="journal article" date="2014" name="BMC Genomics">
        <title>Comparison of environmental and isolate Sulfobacillus genomes reveals diverse carbon, sulfur, nitrogen, and hydrogen metabolisms.</title>
        <authorList>
            <person name="Justice N.B."/>
            <person name="Norman A."/>
            <person name="Brown C.T."/>
            <person name="Singh A."/>
            <person name="Thomas B.C."/>
            <person name="Banfield J.F."/>
        </authorList>
    </citation>
    <scope>NUCLEOTIDE SEQUENCE [LARGE SCALE GENOMIC DNA]</scope>
    <source>
        <strain evidence="2">AMDSBA4</strain>
    </source>
</reference>
<dbReference type="InterPro" id="IPR052538">
    <property type="entry name" value="Flavonoid_dioxygenase-like"/>
</dbReference>
<dbReference type="InterPro" id="IPR013096">
    <property type="entry name" value="Cupin_2"/>
</dbReference>
<dbReference type="AlphaFoldDB" id="A0A2T2XH39"/>
<dbReference type="Proteomes" id="UP000242972">
    <property type="component" value="Unassembled WGS sequence"/>
</dbReference>
<dbReference type="Pfam" id="PF07883">
    <property type="entry name" value="Cupin_2"/>
    <property type="match status" value="1"/>
</dbReference>
<dbReference type="InterPro" id="IPR011051">
    <property type="entry name" value="RmlC_Cupin_sf"/>
</dbReference>
<dbReference type="Gene3D" id="2.60.120.10">
    <property type="entry name" value="Jelly Rolls"/>
    <property type="match status" value="1"/>
</dbReference>
<name>A0A2T2XH39_9FIRM</name>
<comment type="caution">
    <text evidence="2">The sequence shown here is derived from an EMBL/GenBank/DDBJ whole genome shotgun (WGS) entry which is preliminary data.</text>
</comment>
<dbReference type="InterPro" id="IPR014710">
    <property type="entry name" value="RmlC-like_jellyroll"/>
</dbReference>
<gene>
    <name evidence="2" type="ORF">C7B46_08165</name>
</gene>
<proteinExistence type="predicted"/>
<dbReference type="CDD" id="cd02225">
    <property type="entry name" value="cupin_PA3510-like"/>
    <property type="match status" value="1"/>
</dbReference>
<sequence length="177" mass="19919">MENQTHSLAEKMERYVVRLENREMDWSALAFQAEVDPRYRRAQIRYLGGGGTGKHDDPNVVPADHFTLSTMLLPPGSIGPLHKHHDVEEVFFVLQGHVTVTWEEDGVEIESQIGPRDMIWTPAGMYRGMRNDGDSDALVLVMLGTGRPQLPTYPPGTELEAVRLRRKAEREKAAANS</sequence>
<evidence type="ECO:0000259" key="1">
    <source>
        <dbReference type="Pfam" id="PF07883"/>
    </source>
</evidence>
<dbReference type="PANTHER" id="PTHR43346">
    <property type="entry name" value="LIGAND BINDING DOMAIN PROTEIN, PUTATIVE (AFU_ORTHOLOGUE AFUA_6G14370)-RELATED"/>
    <property type="match status" value="1"/>
</dbReference>
<protein>
    <submittedName>
        <fullName evidence="2">Cupin domain-containing protein</fullName>
    </submittedName>
</protein>
<dbReference type="PANTHER" id="PTHR43346:SF1">
    <property type="entry name" value="QUERCETIN 2,3-DIOXYGENASE-RELATED"/>
    <property type="match status" value="1"/>
</dbReference>
<organism evidence="2 3">
    <name type="scientific">Sulfobacillus benefaciens</name>
    <dbReference type="NCBI Taxonomy" id="453960"/>
    <lineage>
        <taxon>Bacteria</taxon>
        <taxon>Bacillati</taxon>
        <taxon>Bacillota</taxon>
        <taxon>Clostridia</taxon>
        <taxon>Eubacteriales</taxon>
        <taxon>Clostridiales Family XVII. Incertae Sedis</taxon>
        <taxon>Sulfobacillus</taxon>
    </lineage>
</organism>
<evidence type="ECO:0000313" key="2">
    <source>
        <dbReference type="EMBL" id="PSR33813.1"/>
    </source>
</evidence>